<protein>
    <submittedName>
        <fullName evidence="1">Uncharacterized protein</fullName>
    </submittedName>
</protein>
<comment type="caution">
    <text evidence="1">The sequence shown here is derived from an EMBL/GenBank/DDBJ whole genome shotgun (WGS) entry which is preliminary data.</text>
</comment>
<evidence type="ECO:0000313" key="1">
    <source>
        <dbReference type="EMBL" id="MFC0683974.1"/>
    </source>
</evidence>
<name>A0ABV6S412_9SPHN</name>
<reference evidence="1 2" key="1">
    <citation type="submission" date="2024-09" db="EMBL/GenBank/DDBJ databases">
        <authorList>
            <person name="Sun Q."/>
            <person name="Mori K."/>
        </authorList>
    </citation>
    <scope>NUCLEOTIDE SEQUENCE [LARGE SCALE GENOMIC DNA]</scope>
    <source>
        <strain evidence="1 2">CICC 11035S</strain>
    </source>
</reference>
<dbReference type="Proteomes" id="UP001589858">
    <property type="component" value="Unassembled WGS sequence"/>
</dbReference>
<proteinExistence type="predicted"/>
<dbReference type="RefSeq" id="WP_139150105.1">
    <property type="nucleotide sequence ID" value="NZ_JAPCWC010000030.1"/>
</dbReference>
<gene>
    <name evidence="1" type="ORF">ACFFF8_05155</name>
</gene>
<organism evidence="1 2">
    <name type="scientific">Novosphingobium clariflavum</name>
    <dbReference type="NCBI Taxonomy" id="2029884"/>
    <lineage>
        <taxon>Bacteria</taxon>
        <taxon>Pseudomonadati</taxon>
        <taxon>Pseudomonadota</taxon>
        <taxon>Alphaproteobacteria</taxon>
        <taxon>Sphingomonadales</taxon>
        <taxon>Sphingomonadaceae</taxon>
        <taxon>Novosphingobium</taxon>
    </lineage>
</organism>
<sequence>MTVATADATASSDNRPELENSIMKLKIIAALSLAALSAAMPAAASAQSATPILVAMSAYVGERAGDDAATQIAAKKAHYARHRHHKGKCKDCADCPDCKDCDEAARKVVTQEERAGICDPLAHAKKDKAGA</sequence>
<keyword evidence="2" id="KW-1185">Reference proteome</keyword>
<accession>A0ABV6S412</accession>
<dbReference type="EMBL" id="JBHLTM010000022">
    <property type="protein sequence ID" value="MFC0683974.1"/>
    <property type="molecule type" value="Genomic_DNA"/>
</dbReference>
<evidence type="ECO:0000313" key="2">
    <source>
        <dbReference type="Proteomes" id="UP001589858"/>
    </source>
</evidence>